<dbReference type="AlphaFoldDB" id="A0AAN9XT49"/>
<feature type="region of interest" description="Disordered" evidence="1">
    <location>
        <begin position="17"/>
        <end position="69"/>
    </location>
</feature>
<name>A0AAN9XT49_PSOTE</name>
<gene>
    <name evidence="2" type="ORF">VNO78_08610</name>
</gene>
<organism evidence="2 3">
    <name type="scientific">Psophocarpus tetragonolobus</name>
    <name type="common">Winged bean</name>
    <name type="synonym">Dolichos tetragonolobus</name>
    <dbReference type="NCBI Taxonomy" id="3891"/>
    <lineage>
        <taxon>Eukaryota</taxon>
        <taxon>Viridiplantae</taxon>
        <taxon>Streptophyta</taxon>
        <taxon>Embryophyta</taxon>
        <taxon>Tracheophyta</taxon>
        <taxon>Spermatophyta</taxon>
        <taxon>Magnoliopsida</taxon>
        <taxon>eudicotyledons</taxon>
        <taxon>Gunneridae</taxon>
        <taxon>Pentapetalae</taxon>
        <taxon>rosids</taxon>
        <taxon>fabids</taxon>
        <taxon>Fabales</taxon>
        <taxon>Fabaceae</taxon>
        <taxon>Papilionoideae</taxon>
        <taxon>50 kb inversion clade</taxon>
        <taxon>NPAAA clade</taxon>
        <taxon>indigoferoid/millettioid clade</taxon>
        <taxon>Phaseoleae</taxon>
        <taxon>Psophocarpus</taxon>
    </lineage>
</organism>
<keyword evidence="3" id="KW-1185">Reference proteome</keyword>
<evidence type="ECO:0000256" key="1">
    <source>
        <dbReference type="SAM" id="MobiDB-lite"/>
    </source>
</evidence>
<reference evidence="2 3" key="1">
    <citation type="submission" date="2024-01" db="EMBL/GenBank/DDBJ databases">
        <title>The genomes of 5 underutilized Papilionoideae crops provide insights into root nodulation and disease resistanc.</title>
        <authorList>
            <person name="Jiang F."/>
        </authorList>
    </citation>
    <scope>NUCLEOTIDE SEQUENCE [LARGE SCALE GENOMIC DNA]</scope>
    <source>
        <strain evidence="2">DUOXIRENSHENG_FW03</strain>
        <tissue evidence="2">Leaves</tissue>
    </source>
</reference>
<evidence type="ECO:0000313" key="3">
    <source>
        <dbReference type="Proteomes" id="UP001386955"/>
    </source>
</evidence>
<feature type="compositionally biased region" description="Basic and acidic residues" evidence="1">
    <location>
        <begin position="21"/>
        <end position="39"/>
    </location>
</feature>
<sequence length="137" mass="15526">MRTGKCMQCQEEGADMNEVGNHFDGDVQAKNASQDDRPNENMVDSETEGASDKDRGIYGQGDEIGEGKGANVNKDFVVVEMYEMHVLEDEYQTKELNLFLTSHQISVSISYTRHHIHSHRCCKVEETKERSKFSCFG</sequence>
<evidence type="ECO:0000313" key="2">
    <source>
        <dbReference type="EMBL" id="KAK7406973.1"/>
    </source>
</evidence>
<dbReference type="Proteomes" id="UP001386955">
    <property type="component" value="Unassembled WGS sequence"/>
</dbReference>
<dbReference type="EMBL" id="JAYMYS010000002">
    <property type="protein sequence ID" value="KAK7406973.1"/>
    <property type="molecule type" value="Genomic_DNA"/>
</dbReference>
<proteinExistence type="predicted"/>
<accession>A0AAN9XT49</accession>
<comment type="caution">
    <text evidence="2">The sequence shown here is derived from an EMBL/GenBank/DDBJ whole genome shotgun (WGS) entry which is preliminary data.</text>
</comment>
<protein>
    <submittedName>
        <fullName evidence="2">Uncharacterized protein</fullName>
    </submittedName>
</protein>